<evidence type="ECO:0000256" key="7">
    <source>
        <dbReference type="ARBA" id="ARBA00022840"/>
    </source>
</evidence>
<evidence type="ECO:0000256" key="4">
    <source>
        <dbReference type="ARBA" id="ARBA00022679"/>
    </source>
</evidence>
<dbReference type="NCBIfam" id="TIGR00229">
    <property type="entry name" value="sensory_box"/>
    <property type="match status" value="1"/>
</dbReference>
<dbReference type="SUPFAM" id="SSF55785">
    <property type="entry name" value="PYP-like sensor domain (PAS domain)"/>
    <property type="match status" value="1"/>
</dbReference>
<dbReference type="InterPro" id="IPR005467">
    <property type="entry name" value="His_kinase_dom"/>
</dbReference>
<dbReference type="CDD" id="cd16922">
    <property type="entry name" value="HATPase_EvgS-ArcB-TorS-like"/>
    <property type="match status" value="1"/>
</dbReference>
<dbReference type="InterPro" id="IPR011006">
    <property type="entry name" value="CheY-like_superfamily"/>
</dbReference>
<dbReference type="CDD" id="cd00156">
    <property type="entry name" value="REC"/>
    <property type="match status" value="1"/>
</dbReference>
<dbReference type="Gene3D" id="3.30.450.20">
    <property type="entry name" value="PAS domain"/>
    <property type="match status" value="1"/>
</dbReference>
<dbReference type="PROSITE" id="PS50110">
    <property type="entry name" value="RESPONSE_REGULATORY"/>
    <property type="match status" value="2"/>
</dbReference>
<reference evidence="16" key="2">
    <citation type="submission" date="2016-04" db="EMBL/GenBank/DDBJ databases">
        <title>First Complete Genome Sequence of a Subdivision 6 Acidobacterium.</title>
        <authorList>
            <person name="Huang S."/>
            <person name="Vieira S."/>
            <person name="Bunk B."/>
            <person name="Riedel T."/>
            <person name="Sproeer C."/>
            <person name="Overmann J."/>
        </authorList>
    </citation>
    <scope>NUCLEOTIDE SEQUENCE [LARGE SCALE GENOMIC DNA]</scope>
    <source>
        <strain evidence="16">DSM 100886 HEG_-6_39</strain>
    </source>
</reference>
<dbReference type="PANTHER" id="PTHR45339:SF1">
    <property type="entry name" value="HYBRID SIGNAL TRANSDUCTION HISTIDINE KINASE J"/>
    <property type="match status" value="1"/>
</dbReference>
<evidence type="ECO:0000313" key="15">
    <source>
        <dbReference type="EMBL" id="AMY12139.1"/>
    </source>
</evidence>
<reference evidence="15 16" key="1">
    <citation type="journal article" date="2016" name="Genome Announc.">
        <title>First Complete Genome Sequence of a Subdivision 6 Acidobacterium Strain.</title>
        <authorList>
            <person name="Huang S."/>
            <person name="Vieira S."/>
            <person name="Bunk B."/>
            <person name="Riedel T."/>
            <person name="Sproer C."/>
            <person name="Overmann J."/>
        </authorList>
    </citation>
    <scope>NUCLEOTIDE SEQUENCE [LARGE SCALE GENOMIC DNA]</scope>
    <source>
        <strain evidence="16">DSM 100886 HEG_-6_39</strain>
    </source>
</reference>
<dbReference type="Gene3D" id="3.40.50.2300">
    <property type="match status" value="2"/>
</dbReference>
<proteinExistence type="predicted"/>
<dbReference type="GO" id="GO:0005524">
    <property type="term" value="F:ATP binding"/>
    <property type="evidence" value="ECO:0007669"/>
    <property type="project" value="UniProtKB-KW"/>
</dbReference>
<keyword evidence="6 15" id="KW-0418">Kinase</keyword>
<dbReference type="AlphaFoldDB" id="A0A143PWG1"/>
<keyword evidence="12" id="KW-0812">Transmembrane</keyword>
<accession>A0A143PWG1</accession>
<dbReference type="Pfam" id="PF02518">
    <property type="entry name" value="HATPase_c"/>
    <property type="match status" value="1"/>
</dbReference>
<feature type="domain" description="Histidine kinase" evidence="13">
    <location>
        <begin position="665"/>
        <end position="886"/>
    </location>
</feature>
<dbReference type="InterPro" id="IPR035965">
    <property type="entry name" value="PAS-like_dom_sf"/>
</dbReference>
<evidence type="ECO:0000259" key="13">
    <source>
        <dbReference type="PROSITE" id="PS50109"/>
    </source>
</evidence>
<dbReference type="Gene3D" id="1.10.287.130">
    <property type="match status" value="1"/>
</dbReference>
<feature type="transmembrane region" description="Helical" evidence="12">
    <location>
        <begin position="175"/>
        <end position="195"/>
    </location>
</feature>
<dbReference type="PRINTS" id="PR00344">
    <property type="entry name" value="BCTRLSENSOR"/>
</dbReference>
<feature type="transmembrane region" description="Helical" evidence="12">
    <location>
        <begin position="118"/>
        <end position="138"/>
    </location>
</feature>
<keyword evidence="7" id="KW-0067">ATP-binding</keyword>
<feature type="modified residue" description="4-aspartylphosphate" evidence="11">
    <location>
        <position position="1104"/>
    </location>
</feature>
<feature type="transmembrane region" description="Helical" evidence="12">
    <location>
        <begin position="207"/>
        <end position="228"/>
    </location>
</feature>
<dbReference type="PATRIC" id="fig|1813736.3.peg.5693"/>
<evidence type="ECO:0000259" key="14">
    <source>
        <dbReference type="PROSITE" id="PS50110"/>
    </source>
</evidence>
<dbReference type="InterPro" id="IPR003661">
    <property type="entry name" value="HisK_dim/P_dom"/>
</dbReference>
<dbReference type="InterPro" id="IPR001789">
    <property type="entry name" value="Sig_transdc_resp-reg_receiver"/>
</dbReference>
<dbReference type="InterPro" id="IPR036890">
    <property type="entry name" value="HATPase_C_sf"/>
</dbReference>
<evidence type="ECO:0000256" key="8">
    <source>
        <dbReference type="ARBA" id="ARBA00023012"/>
    </source>
</evidence>
<dbReference type="CDD" id="cd17546">
    <property type="entry name" value="REC_hyHK_CKI1_RcsC-like"/>
    <property type="match status" value="1"/>
</dbReference>
<dbReference type="FunFam" id="1.10.287.130:FF:000002">
    <property type="entry name" value="Two-component osmosensing histidine kinase"/>
    <property type="match status" value="1"/>
</dbReference>
<protein>
    <recommendedName>
        <fullName evidence="10">Sensory/regulatory protein RpfC</fullName>
        <ecNumber evidence="2">2.7.13.3</ecNumber>
    </recommendedName>
</protein>
<keyword evidence="5" id="KW-0547">Nucleotide-binding</keyword>
<dbReference type="InterPro" id="IPR036097">
    <property type="entry name" value="HisK_dim/P_sf"/>
</dbReference>
<dbReference type="KEGG" id="abac:LuPra_05411"/>
<dbReference type="CDD" id="cd00130">
    <property type="entry name" value="PAS"/>
    <property type="match status" value="1"/>
</dbReference>
<dbReference type="Pfam" id="PF00072">
    <property type="entry name" value="Response_reg"/>
    <property type="match status" value="2"/>
</dbReference>
<feature type="transmembrane region" description="Helical" evidence="12">
    <location>
        <begin position="144"/>
        <end position="163"/>
    </location>
</feature>
<feature type="transmembrane region" description="Helical" evidence="12">
    <location>
        <begin position="47"/>
        <end position="66"/>
    </location>
</feature>
<comment type="subunit">
    <text evidence="9">At low DSF concentrations, interacts with RpfF.</text>
</comment>
<dbReference type="SUPFAM" id="SSF52172">
    <property type="entry name" value="CheY-like"/>
    <property type="match status" value="2"/>
</dbReference>
<dbReference type="EC" id="2.7.13.3" evidence="2"/>
<evidence type="ECO:0000313" key="16">
    <source>
        <dbReference type="Proteomes" id="UP000076079"/>
    </source>
</evidence>
<feature type="domain" description="Response regulatory" evidence="14">
    <location>
        <begin position="1055"/>
        <end position="1173"/>
    </location>
</feature>
<evidence type="ECO:0000256" key="11">
    <source>
        <dbReference type="PROSITE-ProRule" id="PRU00169"/>
    </source>
</evidence>
<dbReference type="PANTHER" id="PTHR45339">
    <property type="entry name" value="HYBRID SIGNAL TRANSDUCTION HISTIDINE KINASE J"/>
    <property type="match status" value="1"/>
</dbReference>
<dbReference type="SMART" id="SM00388">
    <property type="entry name" value="HisKA"/>
    <property type="match status" value="1"/>
</dbReference>
<dbReference type="InterPro" id="IPR000014">
    <property type="entry name" value="PAS"/>
</dbReference>
<dbReference type="Gene3D" id="3.30.565.10">
    <property type="entry name" value="Histidine kinase-like ATPase, C-terminal domain"/>
    <property type="match status" value="1"/>
</dbReference>
<dbReference type="SMART" id="SM00448">
    <property type="entry name" value="REC"/>
    <property type="match status" value="2"/>
</dbReference>
<evidence type="ECO:0000256" key="3">
    <source>
        <dbReference type="ARBA" id="ARBA00022553"/>
    </source>
</evidence>
<dbReference type="SUPFAM" id="SSF47384">
    <property type="entry name" value="Homodimeric domain of signal transducing histidine kinase"/>
    <property type="match status" value="1"/>
</dbReference>
<feature type="domain" description="Response regulatory" evidence="14">
    <location>
        <begin position="903"/>
        <end position="1024"/>
    </location>
</feature>
<dbReference type="SMART" id="SM00387">
    <property type="entry name" value="HATPase_c"/>
    <property type="match status" value="1"/>
</dbReference>
<evidence type="ECO:0000256" key="12">
    <source>
        <dbReference type="SAM" id="Phobius"/>
    </source>
</evidence>
<dbReference type="SUPFAM" id="SSF55874">
    <property type="entry name" value="ATPase domain of HSP90 chaperone/DNA topoisomerase II/histidine kinase"/>
    <property type="match status" value="1"/>
</dbReference>
<dbReference type="PROSITE" id="PS50109">
    <property type="entry name" value="HIS_KIN"/>
    <property type="match status" value="1"/>
</dbReference>
<keyword evidence="8" id="KW-0902">Two-component regulatory system</keyword>
<sequence>MPDAPSPSASPTSAALLAAALGLCALGLVAILARLAGMPPGPFNVRVHPLAVSLMTPAVASILVGWQGRAWLATRLATVALAGTAIVCLLQVVFDVLPSLGPHLDALRLVMPARQAMLSIAVTALMGLPLPVGFARLASRTRVVQVWGSLLLALLATTSLVTWASPGAADSWLQYLLMSPQLSACCLMVAGAVLSDCIVHGEASWQGWLPVALTIFVSACAVIFSQALHSQEHASVRRQAAAEAFRLRKALLQQVAAMDTGLARVRARYESGAVDTQRAWEADAWEHLRGSEGVVTSLAVANPTGWPRWVVPASLQDHLRSTEALGARERRAAIARAVATHAPVAYSLSHALPAGPGGYSSVLGLRGPDGRVTGVLTASYSLAALLPRITQVSPYAVRVTSQDDVPVHSHQAAAPVSWSGQSFTETTTITVPGGARLQMHVTPTTVLLHDQLSGLPRLVLVLGLLLAGVAGVATRVYAVSRQHADALTTSNASLQASLRALAMVRDQLMASEVQFRGLFLTSPLGLMLSRGASQIEHVNPALLSMLGYTSDDIAMTAPSDLLTDPTLVDRQTDELQQRGSYGPYRTRLRMRQGGELPVLLTGTLMRDTQGVPMVWSFVQDNTVETVAEADRARYLAELEKQAVELAQARDTALAATAAKSGFLATMSHEIRTPMNGIIGMTGLLLDTPLSNEQREFGDAVRASAEHLLTIINDILDFSKIEAGKLALETVDFDVRAILEDALDLVAEPARKKGLELGGFAAPDVPQMVKGDPGRIRQVLLNLLSNAVKFTALGSVSVRVTVDEAIGSRSTIRFEVVDTGVGIPTHVQQRLFQPFTQADASTTRKYGGTGLGLAISRQLAEAMDGEVGVRSVPGQGSTFWFTIRAERVLPGNDGVITAQLRGRRALCVDDHEISLHVYRSLLTNWGVDVTCVSTPQAAMATLDQADAAGRPIDFAILDQQMPGIDGFTLGGLMRGRPTTAALPLLLTSSVVVPGGLDEATARGFAGLLTKPVKKRYLLQALTQALTLQTAPGSAIGVSTLGVASASPHAAPVRRMRILLAEDNPVNQRVAVRMLDKLGHRVDAVGNGLEAVEALGRLPYDIVLMDCQMPECDGYQATDLIRQREEHGSRRTIIVALTANAMEGDRQRCLDAGMDDYLPKPLRFDDLRAVLERQAALPTIVDAPAQPVTSRERRVH</sequence>
<dbReference type="Pfam" id="PF13188">
    <property type="entry name" value="PAS_8"/>
    <property type="match status" value="1"/>
</dbReference>
<dbReference type="CDD" id="cd00082">
    <property type="entry name" value="HisKA"/>
    <property type="match status" value="1"/>
</dbReference>
<dbReference type="STRING" id="1855912.LuPra_05411"/>
<feature type="transmembrane region" description="Helical" evidence="12">
    <location>
        <begin position="72"/>
        <end position="97"/>
    </location>
</feature>
<dbReference type="InterPro" id="IPR004358">
    <property type="entry name" value="Sig_transdc_His_kin-like_C"/>
</dbReference>
<dbReference type="FunFam" id="3.30.565.10:FF:000010">
    <property type="entry name" value="Sensor histidine kinase RcsC"/>
    <property type="match status" value="1"/>
</dbReference>
<feature type="transmembrane region" description="Helical" evidence="12">
    <location>
        <begin position="12"/>
        <end position="35"/>
    </location>
</feature>
<dbReference type="EMBL" id="CP015136">
    <property type="protein sequence ID" value="AMY12139.1"/>
    <property type="molecule type" value="Genomic_DNA"/>
</dbReference>
<evidence type="ECO:0000256" key="9">
    <source>
        <dbReference type="ARBA" id="ARBA00064003"/>
    </source>
</evidence>
<keyword evidence="12" id="KW-0472">Membrane</keyword>
<organism evidence="15 16">
    <name type="scientific">Luteitalea pratensis</name>
    <dbReference type="NCBI Taxonomy" id="1855912"/>
    <lineage>
        <taxon>Bacteria</taxon>
        <taxon>Pseudomonadati</taxon>
        <taxon>Acidobacteriota</taxon>
        <taxon>Vicinamibacteria</taxon>
        <taxon>Vicinamibacterales</taxon>
        <taxon>Vicinamibacteraceae</taxon>
        <taxon>Luteitalea</taxon>
    </lineage>
</organism>
<comment type="catalytic activity">
    <reaction evidence="1">
        <text>ATP + protein L-histidine = ADP + protein N-phospho-L-histidine.</text>
        <dbReference type="EC" id="2.7.13.3"/>
    </reaction>
</comment>
<dbReference type="Pfam" id="PF00512">
    <property type="entry name" value="HisKA"/>
    <property type="match status" value="1"/>
</dbReference>
<evidence type="ECO:0000256" key="5">
    <source>
        <dbReference type="ARBA" id="ARBA00022741"/>
    </source>
</evidence>
<dbReference type="GO" id="GO:0000155">
    <property type="term" value="F:phosphorelay sensor kinase activity"/>
    <property type="evidence" value="ECO:0007669"/>
    <property type="project" value="InterPro"/>
</dbReference>
<evidence type="ECO:0000256" key="2">
    <source>
        <dbReference type="ARBA" id="ARBA00012438"/>
    </source>
</evidence>
<keyword evidence="16" id="KW-1185">Reference proteome</keyword>
<dbReference type="InterPro" id="IPR003594">
    <property type="entry name" value="HATPase_dom"/>
</dbReference>
<keyword evidence="12" id="KW-1133">Transmembrane helix</keyword>
<keyword evidence="4 15" id="KW-0808">Transferase</keyword>
<feature type="modified residue" description="4-aspartylphosphate" evidence="11">
    <location>
        <position position="957"/>
    </location>
</feature>
<gene>
    <name evidence="15" type="primary">barA_4</name>
    <name evidence="15" type="ORF">LuPra_05411</name>
</gene>
<evidence type="ECO:0000256" key="6">
    <source>
        <dbReference type="ARBA" id="ARBA00022777"/>
    </source>
</evidence>
<evidence type="ECO:0000256" key="1">
    <source>
        <dbReference type="ARBA" id="ARBA00000085"/>
    </source>
</evidence>
<evidence type="ECO:0000256" key="10">
    <source>
        <dbReference type="ARBA" id="ARBA00068150"/>
    </source>
</evidence>
<dbReference type="RefSeq" id="WP_110173622.1">
    <property type="nucleotide sequence ID" value="NZ_CP015136.1"/>
</dbReference>
<dbReference type="Proteomes" id="UP000076079">
    <property type="component" value="Chromosome"/>
</dbReference>
<name>A0A143PWG1_LUTPR</name>
<keyword evidence="3 11" id="KW-0597">Phosphoprotein</keyword>